<name>A0A1F6GNF4_9PROT</name>
<proteinExistence type="predicted"/>
<dbReference type="Pfam" id="PF03864">
    <property type="entry name" value="Phage_cap_E"/>
    <property type="match status" value="1"/>
</dbReference>
<dbReference type="Proteomes" id="UP000177583">
    <property type="component" value="Unassembled WGS sequence"/>
</dbReference>
<dbReference type="AlphaFoldDB" id="A0A1F6GNF4"/>
<gene>
    <name evidence="1" type="ORF">A2557_08970</name>
</gene>
<organism evidence="1 2">
    <name type="scientific">Candidatus Lambdaproteobacteria bacterium RIFOXYD2_FULL_56_26</name>
    <dbReference type="NCBI Taxonomy" id="1817773"/>
    <lineage>
        <taxon>Bacteria</taxon>
        <taxon>Pseudomonadati</taxon>
        <taxon>Pseudomonadota</taxon>
        <taxon>Candidatus Lambdaproteobacteria</taxon>
    </lineage>
</organism>
<dbReference type="Gene3D" id="3.15.30.10">
    <property type="entry name" value="putative capsid protein of prophage domain like"/>
    <property type="match status" value="1"/>
</dbReference>
<dbReference type="Gene3D" id="3.30.1930.10">
    <property type="entry name" value="capsid protein of prophage domain"/>
    <property type="match status" value="1"/>
</dbReference>
<reference evidence="1 2" key="1">
    <citation type="journal article" date="2016" name="Nat. Commun.">
        <title>Thousands of microbial genomes shed light on interconnected biogeochemical processes in an aquifer system.</title>
        <authorList>
            <person name="Anantharaman K."/>
            <person name="Brown C.T."/>
            <person name="Hug L.A."/>
            <person name="Sharon I."/>
            <person name="Castelle C.J."/>
            <person name="Probst A.J."/>
            <person name="Thomas B.C."/>
            <person name="Singh A."/>
            <person name="Wilkins M.J."/>
            <person name="Karaoz U."/>
            <person name="Brodie E.L."/>
            <person name="Williams K.H."/>
            <person name="Hubbard S.S."/>
            <person name="Banfield J.F."/>
        </authorList>
    </citation>
    <scope>NUCLEOTIDE SEQUENCE [LARGE SCALE GENOMIC DNA]</scope>
</reference>
<dbReference type="InterPro" id="IPR005564">
    <property type="entry name" value="Major_capsid_GpE"/>
</dbReference>
<accession>A0A1F6GNF4</accession>
<dbReference type="EMBL" id="MFNF01000056">
    <property type="protein sequence ID" value="OGG99639.1"/>
    <property type="molecule type" value="Genomic_DNA"/>
</dbReference>
<comment type="caution">
    <text evidence="1">The sequence shown here is derived from an EMBL/GenBank/DDBJ whole genome shotgun (WGS) entry which is preliminary data.</text>
</comment>
<evidence type="ECO:0000313" key="1">
    <source>
        <dbReference type="EMBL" id="OGG99639.1"/>
    </source>
</evidence>
<protein>
    <recommendedName>
        <fullName evidence="3">Major capsid protein E</fullName>
    </recommendedName>
</protein>
<evidence type="ECO:0008006" key="3">
    <source>
        <dbReference type="Google" id="ProtNLM"/>
    </source>
</evidence>
<evidence type="ECO:0000313" key="2">
    <source>
        <dbReference type="Proteomes" id="UP000177583"/>
    </source>
</evidence>
<sequence length="330" mass="36615">MDNLFSVRALTASVNLIKPAPTLILDRVFTRKLRQLTDRFAWDILSHSERVLKNIEVHEPAQVADNQSFKTVIAKAPRFAEKRLINASDLNAMRAFGEQANLELLMERIGREQMDMKRKIDLTREFMAAKALSGQVIDDTGTVLVDYNFSVAQKPSLTGTNLWTNAASDPLKNIRAWKKLVSQAAGNITKWVAFCGSDAMDALMANTQAMELLKYTQGGQLAENGRILAFGGVEIQEYYGSYLDNTGARQDLIPVTHFVLVGLAEDGFAELTAPVVDFESEAGVGTGKPGEFFFSKSWKVDDPSGRWIKVEARPLPVILRPECIVYAKVV</sequence>